<dbReference type="Gene3D" id="3.30.70.270">
    <property type="match status" value="1"/>
</dbReference>
<dbReference type="Pfam" id="PF17917">
    <property type="entry name" value="RT_RNaseH"/>
    <property type="match status" value="1"/>
</dbReference>
<dbReference type="CDD" id="cd09274">
    <property type="entry name" value="RNase_HI_RT_Ty3"/>
    <property type="match status" value="1"/>
</dbReference>
<dbReference type="Gene3D" id="3.30.420.10">
    <property type="entry name" value="Ribonuclease H-like superfamily/Ribonuclease H"/>
    <property type="match status" value="1"/>
</dbReference>
<keyword evidence="10" id="KW-1185">Reference proteome</keyword>
<dbReference type="Gene3D" id="1.10.340.70">
    <property type="match status" value="1"/>
</dbReference>
<keyword evidence="6" id="KW-0695">RNA-directed DNA polymerase</keyword>
<dbReference type="GO" id="GO:0016787">
    <property type="term" value="F:hydrolase activity"/>
    <property type="evidence" value="ECO:0007669"/>
    <property type="project" value="UniProtKB-KW"/>
</dbReference>
<name>A0A2B4SXW9_STYPI</name>
<dbReference type="InterPro" id="IPR043128">
    <property type="entry name" value="Rev_trsase/Diguanyl_cyclase"/>
</dbReference>
<dbReference type="EMBL" id="LSMT01000006">
    <property type="protein sequence ID" value="PFX34156.1"/>
    <property type="molecule type" value="Genomic_DNA"/>
</dbReference>
<dbReference type="GO" id="GO:0015074">
    <property type="term" value="P:DNA integration"/>
    <property type="evidence" value="ECO:0007669"/>
    <property type="project" value="InterPro"/>
</dbReference>
<evidence type="ECO:0000256" key="1">
    <source>
        <dbReference type="ARBA" id="ARBA00022679"/>
    </source>
</evidence>
<dbReference type="InterPro" id="IPR001584">
    <property type="entry name" value="Integrase_cat-core"/>
</dbReference>
<dbReference type="GO" id="GO:0004519">
    <property type="term" value="F:endonuclease activity"/>
    <property type="evidence" value="ECO:0007669"/>
    <property type="project" value="UniProtKB-KW"/>
</dbReference>
<dbReference type="FunFam" id="3.30.70.270:FF:000023">
    <property type="entry name" value="Pol"/>
    <property type="match status" value="1"/>
</dbReference>
<evidence type="ECO:0000256" key="4">
    <source>
        <dbReference type="ARBA" id="ARBA00022759"/>
    </source>
</evidence>
<evidence type="ECO:0000313" key="10">
    <source>
        <dbReference type="Proteomes" id="UP000225706"/>
    </source>
</evidence>
<dbReference type="SUPFAM" id="SSF53098">
    <property type="entry name" value="Ribonuclease H-like"/>
    <property type="match status" value="1"/>
</dbReference>
<dbReference type="PROSITE" id="PS50994">
    <property type="entry name" value="INTEGRASE"/>
    <property type="match status" value="1"/>
</dbReference>
<dbReference type="OrthoDB" id="5982782at2759"/>
<keyword evidence="1" id="KW-0808">Transferase</keyword>
<dbReference type="AlphaFoldDB" id="A0A2B4SXW9"/>
<dbReference type="InterPro" id="IPR050951">
    <property type="entry name" value="Retrovirus_Pol_polyprotein"/>
</dbReference>
<keyword evidence="3" id="KW-0540">Nuclease</keyword>
<dbReference type="InterPro" id="IPR041373">
    <property type="entry name" value="RT_RNaseH"/>
</dbReference>
<dbReference type="PANTHER" id="PTHR37984:SF11">
    <property type="entry name" value="INTEGRASE CATALYTIC DOMAIN-CONTAINING PROTEIN"/>
    <property type="match status" value="1"/>
</dbReference>
<dbReference type="PANTHER" id="PTHR37984">
    <property type="entry name" value="PROTEIN CBG26694"/>
    <property type="match status" value="1"/>
</dbReference>
<evidence type="ECO:0000256" key="5">
    <source>
        <dbReference type="ARBA" id="ARBA00022801"/>
    </source>
</evidence>
<dbReference type="Proteomes" id="UP000225706">
    <property type="component" value="Unassembled WGS sequence"/>
</dbReference>
<dbReference type="SUPFAM" id="SSF56672">
    <property type="entry name" value="DNA/RNA polymerases"/>
    <property type="match status" value="1"/>
</dbReference>
<evidence type="ECO:0000256" key="6">
    <source>
        <dbReference type="ARBA" id="ARBA00022918"/>
    </source>
</evidence>
<comment type="caution">
    <text evidence="9">The sequence shown here is derived from an EMBL/GenBank/DDBJ whole genome shotgun (WGS) entry which is preliminary data.</text>
</comment>
<evidence type="ECO:0000259" key="8">
    <source>
        <dbReference type="PROSITE" id="PS50994"/>
    </source>
</evidence>
<proteinExistence type="predicted"/>
<evidence type="ECO:0000256" key="2">
    <source>
        <dbReference type="ARBA" id="ARBA00022695"/>
    </source>
</evidence>
<feature type="region of interest" description="Disordered" evidence="7">
    <location>
        <begin position="1"/>
        <end position="27"/>
    </location>
</feature>
<dbReference type="STRING" id="50429.A0A2B4SXW9"/>
<organism evidence="9 10">
    <name type="scientific">Stylophora pistillata</name>
    <name type="common">Smooth cauliflower coral</name>
    <dbReference type="NCBI Taxonomy" id="50429"/>
    <lineage>
        <taxon>Eukaryota</taxon>
        <taxon>Metazoa</taxon>
        <taxon>Cnidaria</taxon>
        <taxon>Anthozoa</taxon>
        <taxon>Hexacorallia</taxon>
        <taxon>Scleractinia</taxon>
        <taxon>Astrocoeniina</taxon>
        <taxon>Pocilloporidae</taxon>
        <taxon>Stylophora</taxon>
    </lineage>
</organism>
<keyword evidence="4" id="KW-0255">Endonuclease</keyword>
<dbReference type="InterPro" id="IPR012337">
    <property type="entry name" value="RNaseH-like_sf"/>
</dbReference>
<reference evidence="10" key="1">
    <citation type="journal article" date="2017" name="bioRxiv">
        <title>Comparative analysis of the genomes of Stylophora pistillata and Acropora digitifera provides evidence for extensive differences between species of corals.</title>
        <authorList>
            <person name="Voolstra C.R."/>
            <person name="Li Y."/>
            <person name="Liew Y.J."/>
            <person name="Baumgarten S."/>
            <person name="Zoccola D."/>
            <person name="Flot J.-F."/>
            <person name="Tambutte S."/>
            <person name="Allemand D."/>
            <person name="Aranda M."/>
        </authorList>
    </citation>
    <scope>NUCLEOTIDE SEQUENCE [LARGE SCALE GENOMIC DNA]</scope>
</reference>
<dbReference type="GO" id="GO:0003676">
    <property type="term" value="F:nucleic acid binding"/>
    <property type="evidence" value="ECO:0007669"/>
    <property type="project" value="InterPro"/>
</dbReference>
<protein>
    <submittedName>
        <fullName evidence="9">Retrovirus-related Pol polyprotein</fullName>
    </submittedName>
</protein>
<evidence type="ECO:0000256" key="3">
    <source>
        <dbReference type="ARBA" id="ARBA00022722"/>
    </source>
</evidence>
<keyword evidence="5" id="KW-0378">Hydrolase</keyword>
<sequence>MKTSANLRKRRLSSLDTPSSIHGLKPSPDKVKAIKECKAPQSKEEVRSFLGMAGYLDNFIPNYASIAPPLHRLTRKETKFHCGKEEHEAFQKIRENVSDEKTMAYFDPGRQIILRTEVSNNEGPSAALLQKTENGMQPVHYISRTMTETEKKYSQTEKDALAIKWAKDRLRVYLLGAPRFTIVTAHKPLLPLFNKVKMSMPARIEKLVMQMQDVDYELIYEPGKDEADPLDYLSRHPLPETEDDGTEKVIKWTVEAEHSVVLERIREETLKDNTMQKLAQQMAKGDWDTHKKDKDVEPCTHIEQELSTAQGLIFRQERIVLPEKLQRKVVKIGHSLVHLGKTKTKKMLRGKQTMEHCISGFGGPYPDGHCNVVITDKRTRYPVAERVPSTSYQVNKERLKHVFATYGTPRRVDRHRTTVQFQTVQDFAREEGFEHHNVTPLHSRANGEVDRFMETINNTERIAHLQGKDKLESRNAIHDMLTAYRLTPHPATGISPYEAMRETFIRTKLDHSTPNQQSSEEDEQINVNDAKYKEIMKIQRKNSRTKEKRLLIGDYVLVKQERKNKWNTRYEPIFYIVCDTLCVTLRDQRSQLEEPQMDAPYRVMLATSK</sequence>
<dbReference type="InterPro" id="IPR043502">
    <property type="entry name" value="DNA/RNA_pol_sf"/>
</dbReference>
<dbReference type="InterPro" id="IPR036397">
    <property type="entry name" value="RNaseH_sf"/>
</dbReference>
<keyword evidence="2" id="KW-0548">Nucleotidyltransferase</keyword>
<dbReference type="GO" id="GO:0003964">
    <property type="term" value="F:RNA-directed DNA polymerase activity"/>
    <property type="evidence" value="ECO:0007669"/>
    <property type="project" value="UniProtKB-KW"/>
</dbReference>
<feature type="domain" description="Integrase catalytic" evidence="8">
    <location>
        <begin position="372"/>
        <end position="504"/>
    </location>
</feature>
<gene>
    <name evidence="9" type="primary">pol</name>
    <name evidence="9" type="ORF">AWC38_SpisGene939</name>
</gene>
<evidence type="ECO:0000313" key="9">
    <source>
        <dbReference type="EMBL" id="PFX34156.1"/>
    </source>
</evidence>
<evidence type="ECO:0000256" key="7">
    <source>
        <dbReference type="SAM" id="MobiDB-lite"/>
    </source>
</evidence>
<accession>A0A2B4SXW9</accession>